<name>A0A4Y7SVV7_COPMI</name>
<sequence>MVDMLEFQEPSKRRADLVQSLSNLALSRLQGPVGTHVPERLRRFVVRLVHSTDASTSFMVPATPPEHPWSFLRHVKAALRDTLKPFMASGLELSVEVTDKRLTFFPFEAGQWTGAKHWDDGVTQFLDSYWQYSTAMPPVSAS</sequence>
<evidence type="ECO:0000313" key="2">
    <source>
        <dbReference type="Proteomes" id="UP000298030"/>
    </source>
</evidence>
<dbReference type="EMBL" id="QPFP01000052">
    <property type="protein sequence ID" value="TEB26015.1"/>
    <property type="molecule type" value="Genomic_DNA"/>
</dbReference>
<protein>
    <submittedName>
        <fullName evidence="1">Uncharacterized protein</fullName>
    </submittedName>
</protein>
<dbReference type="Proteomes" id="UP000298030">
    <property type="component" value="Unassembled WGS sequence"/>
</dbReference>
<reference evidence="1 2" key="1">
    <citation type="journal article" date="2019" name="Nat. Ecol. Evol.">
        <title>Megaphylogeny resolves global patterns of mushroom evolution.</title>
        <authorList>
            <person name="Varga T."/>
            <person name="Krizsan K."/>
            <person name="Foldi C."/>
            <person name="Dima B."/>
            <person name="Sanchez-Garcia M."/>
            <person name="Sanchez-Ramirez S."/>
            <person name="Szollosi G.J."/>
            <person name="Szarkandi J.G."/>
            <person name="Papp V."/>
            <person name="Albert L."/>
            <person name="Andreopoulos W."/>
            <person name="Angelini C."/>
            <person name="Antonin V."/>
            <person name="Barry K.W."/>
            <person name="Bougher N.L."/>
            <person name="Buchanan P."/>
            <person name="Buyck B."/>
            <person name="Bense V."/>
            <person name="Catcheside P."/>
            <person name="Chovatia M."/>
            <person name="Cooper J."/>
            <person name="Damon W."/>
            <person name="Desjardin D."/>
            <person name="Finy P."/>
            <person name="Geml J."/>
            <person name="Haridas S."/>
            <person name="Hughes K."/>
            <person name="Justo A."/>
            <person name="Karasinski D."/>
            <person name="Kautmanova I."/>
            <person name="Kiss B."/>
            <person name="Kocsube S."/>
            <person name="Kotiranta H."/>
            <person name="LaButti K.M."/>
            <person name="Lechner B.E."/>
            <person name="Liimatainen K."/>
            <person name="Lipzen A."/>
            <person name="Lukacs Z."/>
            <person name="Mihaltcheva S."/>
            <person name="Morgado L.N."/>
            <person name="Niskanen T."/>
            <person name="Noordeloos M.E."/>
            <person name="Ohm R.A."/>
            <person name="Ortiz-Santana B."/>
            <person name="Ovrebo C."/>
            <person name="Racz N."/>
            <person name="Riley R."/>
            <person name="Savchenko A."/>
            <person name="Shiryaev A."/>
            <person name="Soop K."/>
            <person name="Spirin V."/>
            <person name="Szebenyi C."/>
            <person name="Tomsovsky M."/>
            <person name="Tulloss R.E."/>
            <person name="Uehling J."/>
            <person name="Grigoriev I.V."/>
            <person name="Vagvolgyi C."/>
            <person name="Papp T."/>
            <person name="Martin F.M."/>
            <person name="Miettinen O."/>
            <person name="Hibbett D.S."/>
            <person name="Nagy L.G."/>
        </authorList>
    </citation>
    <scope>NUCLEOTIDE SEQUENCE [LARGE SCALE GENOMIC DNA]</scope>
    <source>
        <strain evidence="1 2">FP101781</strain>
    </source>
</reference>
<accession>A0A4Y7SVV7</accession>
<keyword evidence="2" id="KW-1185">Reference proteome</keyword>
<comment type="caution">
    <text evidence="1">The sequence shown here is derived from an EMBL/GenBank/DDBJ whole genome shotgun (WGS) entry which is preliminary data.</text>
</comment>
<organism evidence="1 2">
    <name type="scientific">Coprinellus micaceus</name>
    <name type="common">Glistening ink-cap mushroom</name>
    <name type="synonym">Coprinus micaceus</name>
    <dbReference type="NCBI Taxonomy" id="71717"/>
    <lineage>
        <taxon>Eukaryota</taxon>
        <taxon>Fungi</taxon>
        <taxon>Dikarya</taxon>
        <taxon>Basidiomycota</taxon>
        <taxon>Agaricomycotina</taxon>
        <taxon>Agaricomycetes</taxon>
        <taxon>Agaricomycetidae</taxon>
        <taxon>Agaricales</taxon>
        <taxon>Agaricineae</taxon>
        <taxon>Psathyrellaceae</taxon>
        <taxon>Coprinellus</taxon>
    </lineage>
</organism>
<proteinExistence type="predicted"/>
<dbReference type="AlphaFoldDB" id="A0A4Y7SVV7"/>
<gene>
    <name evidence="1" type="ORF">FA13DRAFT_1713643</name>
</gene>
<evidence type="ECO:0000313" key="1">
    <source>
        <dbReference type="EMBL" id="TEB26015.1"/>
    </source>
</evidence>